<proteinExistence type="predicted"/>
<keyword evidence="1" id="KW-0812">Transmembrane</keyword>
<evidence type="ECO:0000313" key="3">
    <source>
        <dbReference type="Proteomes" id="UP000553756"/>
    </source>
</evidence>
<evidence type="ECO:0000313" key="2">
    <source>
        <dbReference type="EMBL" id="NMN02756.1"/>
    </source>
</evidence>
<dbReference type="RefSeq" id="WP_172146914.1">
    <property type="nucleotide sequence ID" value="NZ_JAAIIJ010000028.1"/>
</dbReference>
<sequence>MTEKNGHDTAKNGRKHSVIGSLAVLTLILAVLKLTGTVSCPWWLILTPIWAPLAFIIGLLAVCWLSDAILDHFGSE</sequence>
<protein>
    <submittedName>
        <fullName evidence="2">Uncharacterized protein</fullName>
    </submittedName>
</protein>
<feature type="transmembrane region" description="Helical" evidence="1">
    <location>
        <begin position="21"/>
        <end position="44"/>
    </location>
</feature>
<gene>
    <name evidence="2" type="ORF">G1C94_1378</name>
</gene>
<comment type="caution">
    <text evidence="2">The sequence shown here is derived from an EMBL/GenBank/DDBJ whole genome shotgun (WGS) entry which is preliminary data.</text>
</comment>
<feature type="transmembrane region" description="Helical" evidence="1">
    <location>
        <begin position="50"/>
        <end position="70"/>
    </location>
</feature>
<keyword evidence="1" id="KW-1133">Transmembrane helix</keyword>
<keyword evidence="3" id="KW-1185">Reference proteome</keyword>
<dbReference type="Proteomes" id="UP000553756">
    <property type="component" value="Unassembled WGS sequence"/>
</dbReference>
<accession>A0ABX1T174</accession>
<evidence type="ECO:0000256" key="1">
    <source>
        <dbReference type="SAM" id="Phobius"/>
    </source>
</evidence>
<dbReference type="EMBL" id="JAAIIJ010000028">
    <property type="protein sequence ID" value="NMN02756.1"/>
    <property type="molecule type" value="Genomic_DNA"/>
</dbReference>
<reference evidence="2 3" key="1">
    <citation type="submission" date="2020-02" db="EMBL/GenBank/DDBJ databases">
        <title>Characterization of phylogenetic diversity of novel bifidobacterial species isolated in Czech ZOOs.</title>
        <authorList>
            <person name="Lugli G.A."/>
            <person name="Vera N.B."/>
            <person name="Ventura M."/>
        </authorList>
    </citation>
    <scope>NUCLEOTIDE SEQUENCE [LARGE SCALE GENOMIC DNA]</scope>
    <source>
        <strain evidence="2 3">DSM 109963</strain>
    </source>
</reference>
<name>A0ABX1T174_9BIFI</name>
<keyword evidence="1" id="KW-0472">Membrane</keyword>
<organism evidence="2 3">
    <name type="scientific">Bifidobacterium panos</name>
    <dbReference type="NCBI Taxonomy" id="2675321"/>
    <lineage>
        <taxon>Bacteria</taxon>
        <taxon>Bacillati</taxon>
        <taxon>Actinomycetota</taxon>
        <taxon>Actinomycetes</taxon>
        <taxon>Bifidobacteriales</taxon>
        <taxon>Bifidobacteriaceae</taxon>
        <taxon>Bifidobacterium</taxon>
    </lineage>
</organism>